<evidence type="ECO:0000313" key="2">
    <source>
        <dbReference type="Proteomes" id="UP001486626"/>
    </source>
</evidence>
<sequence>MNIIIGCDFKFSLDFLNSSFFAIHAISIRSGEVIEVYEATVADDFSAASAVHAIEEYKLDVQNGEEIEDFFFVLVKQLEQYKNNIYGFNLKSKFFSENSELLIFFEWYIRRFAIELMIFFSGIKPLHCDRLVEGFSQSISVADENYSESIELRKFFNDWAEIKNSLNFIN</sequence>
<dbReference type="EMBL" id="JAQJCQ010000001">
    <property type="protein sequence ID" value="MEL4890514.1"/>
    <property type="molecule type" value="Genomic_DNA"/>
</dbReference>
<organism evidence="1 2">
    <name type="scientific">Xanthomonas protegens</name>
    <dbReference type="NCBI Taxonomy" id="3380705"/>
    <lineage>
        <taxon>Bacteria</taxon>
        <taxon>Pseudomonadati</taxon>
        <taxon>Pseudomonadota</taxon>
        <taxon>Gammaproteobacteria</taxon>
        <taxon>Lysobacterales</taxon>
        <taxon>Lysobacteraceae</taxon>
        <taxon>Xanthomonas</taxon>
    </lineage>
</organism>
<reference evidence="1 2" key="1">
    <citation type="journal article" date="2024" name="FEMS Microbiol. Lett.">
        <title>Xanthomonas protegens sp. nov., a novel rice seed-associated bacterium, provides in vivo protection against X. oryzae pv. oryzae, the bacterial leaf blight pathogen.</title>
        <authorList>
            <person name="Rana R."/>
            <person name="Sharma A."/>
            <person name="Madhavan V.N."/>
            <person name="Korpole S."/>
            <person name="Sonti R.V."/>
            <person name="Patel H.K."/>
            <person name="Patil P.B."/>
        </authorList>
    </citation>
    <scope>NUCLEOTIDE SEQUENCE [LARGE SCALE GENOMIC DNA]</scope>
    <source>
        <strain evidence="1 2">PPL118</strain>
    </source>
</reference>
<accession>A0ABU9L8D9</accession>
<evidence type="ECO:0000313" key="1">
    <source>
        <dbReference type="EMBL" id="MEL4890514.1"/>
    </source>
</evidence>
<comment type="caution">
    <text evidence="1">The sequence shown here is derived from an EMBL/GenBank/DDBJ whole genome shotgun (WGS) entry which is preliminary data.</text>
</comment>
<name>A0ABU9L8D9_9XANT</name>
<dbReference type="RefSeq" id="WP_342072381.1">
    <property type="nucleotide sequence ID" value="NZ_JAQJCQ010000001.1"/>
</dbReference>
<proteinExistence type="predicted"/>
<gene>
    <name evidence="1" type="ORF">PIQ37_03715</name>
</gene>
<dbReference type="Proteomes" id="UP001486626">
    <property type="component" value="Unassembled WGS sequence"/>
</dbReference>
<protein>
    <submittedName>
        <fullName evidence="1">Uncharacterized protein</fullName>
    </submittedName>
</protein>
<keyword evidence="2" id="KW-1185">Reference proteome</keyword>